<accession>X0TT39</accession>
<organism evidence="1">
    <name type="scientific">marine sediment metagenome</name>
    <dbReference type="NCBI Taxonomy" id="412755"/>
    <lineage>
        <taxon>unclassified sequences</taxon>
        <taxon>metagenomes</taxon>
        <taxon>ecological metagenomes</taxon>
    </lineage>
</organism>
<name>X0TT39_9ZZZZ</name>
<sequence length="63" mass="6755">MAFEKVGVEAVIEGVDAFVRGTKKMSDGLKDIEKSSELTDKELTTLSRGFKNFGLVMTAASVA</sequence>
<comment type="caution">
    <text evidence="1">The sequence shown here is derived from an EMBL/GenBank/DDBJ whole genome shotgun (WGS) entry which is preliminary data.</text>
</comment>
<gene>
    <name evidence="1" type="ORF">S01H1_08811</name>
</gene>
<dbReference type="AlphaFoldDB" id="X0TT39"/>
<reference evidence="1" key="1">
    <citation type="journal article" date="2014" name="Front. Microbiol.">
        <title>High frequency of phylogenetically diverse reductive dehalogenase-homologous genes in deep subseafloor sedimentary metagenomes.</title>
        <authorList>
            <person name="Kawai M."/>
            <person name="Futagami T."/>
            <person name="Toyoda A."/>
            <person name="Takaki Y."/>
            <person name="Nishi S."/>
            <person name="Hori S."/>
            <person name="Arai W."/>
            <person name="Tsubouchi T."/>
            <person name="Morono Y."/>
            <person name="Uchiyama I."/>
            <person name="Ito T."/>
            <person name="Fujiyama A."/>
            <person name="Inagaki F."/>
            <person name="Takami H."/>
        </authorList>
    </citation>
    <scope>NUCLEOTIDE SEQUENCE</scope>
    <source>
        <strain evidence="1">Expedition CK06-06</strain>
    </source>
</reference>
<evidence type="ECO:0000313" key="1">
    <source>
        <dbReference type="EMBL" id="GAF79305.1"/>
    </source>
</evidence>
<protein>
    <submittedName>
        <fullName evidence="1">Uncharacterized protein</fullName>
    </submittedName>
</protein>
<feature type="non-terminal residue" evidence="1">
    <location>
        <position position="63"/>
    </location>
</feature>
<dbReference type="EMBL" id="BARS01004507">
    <property type="protein sequence ID" value="GAF79305.1"/>
    <property type="molecule type" value="Genomic_DNA"/>
</dbReference>
<proteinExistence type="predicted"/>